<dbReference type="EMBL" id="JAPFFF010000005">
    <property type="protein sequence ID" value="KAK8890043.1"/>
    <property type="molecule type" value="Genomic_DNA"/>
</dbReference>
<reference evidence="1 2" key="1">
    <citation type="submission" date="2024-04" db="EMBL/GenBank/DDBJ databases">
        <title>Tritrichomonas musculus Genome.</title>
        <authorList>
            <person name="Alves-Ferreira E."/>
            <person name="Grigg M."/>
            <person name="Lorenzi H."/>
            <person name="Galac M."/>
        </authorList>
    </citation>
    <scope>NUCLEOTIDE SEQUENCE [LARGE SCALE GENOMIC DNA]</scope>
    <source>
        <strain evidence="1 2">EAF2021</strain>
    </source>
</reference>
<dbReference type="InterPro" id="IPR012340">
    <property type="entry name" value="NA-bd_OB-fold"/>
</dbReference>
<accession>A0ABR2KGW8</accession>
<dbReference type="InterPro" id="IPR026699">
    <property type="entry name" value="Exosome_RNA_bind1/RRP40/RRP4"/>
</dbReference>
<sequence>MITSHTVGHTNSFYQPKKDDIVIGIVDKRSGEDWLVDIGFSHQAVLPQLSFDGATKKNCPKFERGETVVAFVEEVPESGEVILSCIGRTKNEKLGRVTGGSLVRARPKDIQRISEYKFIDKIGNKTPIVASFAQNGRLYIDASNDVITVLLVHAITRSLESDDPVKAFDQEMESINFENRP</sequence>
<dbReference type="PANTHER" id="PTHR21321">
    <property type="entry name" value="PNAS-3 RELATED"/>
    <property type="match status" value="1"/>
</dbReference>
<protein>
    <submittedName>
        <fullName evidence="1">Exosome component 3</fullName>
    </submittedName>
</protein>
<dbReference type="SUPFAM" id="SSF50249">
    <property type="entry name" value="Nucleic acid-binding proteins"/>
    <property type="match status" value="1"/>
</dbReference>
<gene>
    <name evidence="1" type="ORF">M9Y10_034802</name>
</gene>
<evidence type="ECO:0000313" key="1">
    <source>
        <dbReference type="EMBL" id="KAK8890043.1"/>
    </source>
</evidence>
<name>A0ABR2KGW8_9EUKA</name>
<comment type="caution">
    <text evidence="1">The sequence shown here is derived from an EMBL/GenBank/DDBJ whole genome shotgun (WGS) entry which is preliminary data.</text>
</comment>
<dbReference type="Pfam" id="PF21262">
    <property type="entry name" value="RRP40_S1"/>
    <property type="match status" value="1"/>
</dbReference>
<dbReference type="Gene3D" id="2.40.50.140">
    <property type="entry name" value="Nucleic acid-binding proteins"/>
    <property type="match status" value="1"/>
</dbReference>
<dbReference type="Proteomes" id="UP001470230">
    <property type="component" value="Unassembled WGS sequence"/>
</dbReference>
<organism evidence="1 2">
    <name type="scientific">Tritrichomonas musculus</name>
    <dbReference type="NCBI Taxonomy" id="1915356"/>
    <lineage>
        <taxon>Eukaryota</taxon>
        <taxon>Metamonada</taxon>
        <taxon>Parabasalia</taxon>
        <taxon>Tritrichomonadida</taxon>
        <taxon>Tritrichomonadidae</taxon>
        <taxon>Tritrichomonas</taxon>
    </lineage>
</organism>
<dbReference type="PANTHER" id="PTHR21321:SF1">
    <property type="entry name" value="EXOSOME COMPLEX COMPONENT RRP40"/>
    <property type="match status" value="1"/>
</dbReference>
<keyword evidence="2" id="KW-1185">Reference proteome</keyword>
<proteinExistence type="predicted"/>
<evidence type="ECO:0000313" key="2">
    <source>
        <dbReference type="Proteomes" id="UP001470230"/>
    </source>
</evidence>